<evidence type="ECO:0000313" key="3">
    <source>
        <dbReference type="Proteomes" id="UP000371977"/>
    </source>
</evidence>
<evidence type="ECO:0000256" key="1">
    <source>
        <dbReference type="SAM" id="Coils"/>
    </source>
</evidence>
<comment type="caution">
    <text evidence="2">The sequence shown here is derived from an EMBL/GenBank/DDBJ whole genome shotgun (WGS) entry which is preliminary data.</text>
</comment>
<proteinExistence type="predicted"/>
<accession>A0A6C2C3R2</accession>
<dbReference type="RefSeq" id="WP_148623193.1">
    <property type="nucleotide sequence ID" value="NZ_SDGZ01000020.1"/>
</dbReference>
<organism evidence="2 3">
    <name type="scientific">Weissella muntiaci</name>
    <dbReference type="NCBI Taxonomy" id="2508881"/>
    <lineage>
        <taxon>Bacteria</taxon>
        <taxon>Bacillati</taxon>
        <taxon>Bacillota</taxon>
        <taxon>Bacilli</taxon>
        <taxon>Lactobacillales</taxon>
        <taxon>Lactobacillaceae</taxon>
        <taxon>Weissella</taxon>
    </lineage>
</organism>
<dbReference type="Proteomes" id="UP000371977">
    <property type="component" value="Unassembled WGS sequence"/>
</dbReference>
<evidence type="ECO:0000313" key="2">
    <source>
        <dbReference type="EMBL" id="TYC48447.1"/>
    </source>
</evidence>
<protein>
    <submittedName>
        <fullName evidence="2">DUF5082 domain-containing protein</fullName>
    </submittedName>
</protein>
<sequence length="144" mass="16222">MGQSELDKVKDAANKAINSKVANFRKEYDSKMGQHKQIAEKLERLKNAKRLADREMSELNSFKSKVNREIKKTSTGSFKGTRRQKFEQTSEQIIKAVNSQHDKNQDEIDALNRKISKLEFEESSVGGAMAEISATIGGLMAMLK</sequence>
<dbReference type="AlphaFoldDB" id="A0A6C2C3R2"/>
<dbReference type="EMBL" id="SDGZ01000020">
    <property type="protein sequence ID" value="TYC48447.1"/>
    <property type="molecule type" value="Genomic_DNA"/>
</dbReference>
<dbReference type="OrthoDB" id="2190322at2"/>
<keyword evidence="1" id="KW-0175">Coiled coil</keyword>
<keyword evidence="3" id="KW-1185">Reference proteome</keyword>
<reference evidence="2 3" key="1">
    <citation type="submission" date="2019-01" db="EMBL/GenBank/DDBJ databases">
        <title>Weissella sp. nov., a novel lactic acid bacterium isolated from animal feces.</title>
        <authorList>
            <person name="Wang L.-T."/>
        </authorList>
    </citation>
    <scope>NUCLEOTIDE SEQUENCE [LARGE SCALE GENOMIC DNA]</scope>
    <source>
        <strain evidence="2 3">8H-2</strain>
    </source>
</reference>
<gene>
    <name evidence="2" type="ORF">ESZ50_08785</name>
</gene>
<feature type="coiled-coil region" evidence="1">
    <location>
        <begin position="94"/>
        <end position="121"/>
    </location>
</feature>
<feature type="coiled-coil region" evidence="1">
    <location>
        <begin position="35"/>
        <end position="65"/>
    </location>
</feature>
<name>A0A6C2C3R2_9LACO</name>